<evidence type="ECO:0000259" key="1">
    <source>
        <dbReference type="Pfam" id="PF13467"/>
    </source>
</evidence>
<evidence type="ECO:0000313" key="2">
    <source>
        <dbReference type="EMBL" id="MBY8915743.1"/>
    </source>
</evidence>
<dbReference type="Pfam" id="PF13467">
    <property type="entry name" value="RHH_4"/>
    <property type="match status" value="1"/>
</dbReference>
<evidence type="ECO:0000313" key="3">
    <source>
        <dbReference type="Proteomes" id="UP000777661"/>
    </source>
</evidence>
<sequence length="76" mass="8622">MSRIAKRSVSIRGHRTSVSLEAPFLEELEAIARRRKMSLAALIAELDARRDEESNLSSELRLYVLHDLKARASRAC</sequence>
<dbReference type="Proteomes" id="UP000777661">
    <property type="component" value="Unassembled WGS sequence"/>
</dbReference>
<protein>
    <submittedName>
        <fullName evidence="2">Ribbon-helix-helix domain-containing protein</fullName>
    </submittedName>
</protein>
<reference evidence="2 3" key="1">
    <citation type="submission" date="2021-06" db="EMBL/GenBank/DDBJ databases">
        <title>Nitratireductor porphyridii sp. nov., isolated from a small marine red alga, Porphyridium purpureum in South Korea.</title>
        <authorList>
            <person name="Kim K.H."/>
            <person name="Kristyanto S."/>
            <person name="Jeon C.O."/>
        </authorList>
    </citation>
    <scope>NUCLEOTIDE SEQUENCE [LARGE SCALE GENOMIC DNA]</scope>
    <source>
        <strain evidence="2 3">R6</strain>
    </source>
</reference>
<accession>A0ABS7R8G1</accession>
<name>A0ABS7R8G1_9HYPH</name>
<gene>
    <name evidence="2" type="ORF">KVG22_04035</name>
</gene>
<proteinExistence type="predicted"/>
<comment type="caution">
    <text evidence="2">The sequence shown here is derived from an EMBL/GenBank/DDBJ whole genome shotgun (WGS) entry which is preliminary data.</text>
</comment>
<keyword evidence="3" id="KW-1185">Reference proteome</keyword>
<dbReference type="InterPro" id="IPR038268">
    <property type="entry name" value="RHH_sf"/>
</dbReference>
<organism evidence="2 3">
    <name type="scientific">Nitratireductor rhodophyticola</name>
    <dbReference type="NCBI Taxonomy" id="2854036"/>
    <lineage>
        <taxon>Bacteria</taxon>
        <taxon>Pseudomonadati</taxon>
        <taxon>Pseudomonadota</taxon>
        <taxon>Alphaproteobacteria</taxon>
        <taxon>Hyphomicrobiales</taxon>
        <taxon>Phyllobacteriaceae</taxon>
        <taxon>Nitratireductor</taxon>
    </lineage>
</organism>
<dbReference type="RefSeq" id="WP_223003798.1">
    <property type="nucleotide sequence ID" value="NZ_JAHSQO010000001.1"/>
</dbReference>
<dbReference type="InterPro" id="IPR027373">
    <property type="entry name" value="RHH_dom"/>
</dbReference>
<feature type="domain" description="Ribbon-helix-helix" evidence="1">
    <location>
        <begin position="5"/>
        <end position="67"/>
    </location>
</feature>
<dbReference type="Gene3D" id="1.10.3990.20">
    <property type="entry name" value="protein bp1543"/>
    <property type="match status" value="1"/>
</dbReference>
<dbReference type="EMBL" id="JAHSQO010000001">
    <property type="protein sequence ID" value="MBY8915743.1"/>
    <property type="molecule type" value="Genomic_DNA"/>
</dbReference>